<dbReference type="EMBL" id="CAFBIZ010000072">
    <property type="protein sequence ID" value="CAB4849025.1"/>
    <property type="molecule type" value="Genomic_DNA"/>
</dbReference>
<evidence type="ECO:0000256" key="1">
    <source>
        <dbReference type="SAM" id="Phobius"/>
    </source>
</evidence>
<gene>
    <name evidence="2" type="ORF">UFOPK3268_00702</name>
</gene>
<keyword evidence="1" id="KW-1133">Transmembrane helix</keyword>
<dbReference type="InterPro" id="IPR009937">
    <property type="entry name" value="Phage_holin_3_6"/>
</dbReference>
<keyword evidence="1" id="KW-0472">Membrane</keyword>
<feature type="transmembrane region" description="Helical" evidence="1">
    <location>
        <begin position="46"/>
        <end position="70"/>
    </location>
</feature>
<feature type="transmembrane region" description="Helical" evidence="1">
    <location>
        <begin position="76"/>
        <end position="96"/>
    </location>
</feature>
<proteinExistence type="predicted"/>
<sequence length="130" mass="13269">MSEKQSLGSLVSGLTDDLSTLVRGEIELAKTELRNSARSAASGTGLILGALIVGSTALLFILLTLAWVLVAIGLPIWAGFGIVTLVLVVLTVALGVGGLRRLKSIKGPERAAASLAKTKAAFSRTSPDAG</sequence>
<organism evidence="2">
    <name type="scientific">freshwater metagenome</name>
    <dbReference type="NCBI Taxonomy" id="449393"/>
    <lineage>
        <taxon>unclassified sequences</taxon>
        <taxon>metagenomes</taxon>
        <taxon>ecological metagenomes</taxon>
    </lineage>
</organism>
<name>A0A6J7BV94_9ZZZZ</name>
<dbReference type="Pfam" id="PF07332">
    <property type="entry name" value="Phage_holin_3_6"/>
    <property type="match status" value="1"/>
</dbReference>
<keyword evidence="1" id="KW-0812">Transmembrane</keyword>
<protein>
    <submittedName>
        <fullName evidence="2">Unannotated protein</fullName>
    </submittedName>
</protein>
<evidence type="ECO:0000313" key="2">
    <source>
        <dbReference type="EMBL" id="CAB4849025.1"/>
    </source>
</evidence>
<accession>A0A6J7BV94</accession>
<dbReference type="AlphaFoldDB" id="A0A6J7BV94"/>
<reference evidence="2" key="1">
    <citation type="submission" date="2020-05" db="EMBL/GenBank/DDBJ databases">
        <authorList>
            <person name="Chiriac C."/>
            <person name="Salcher M."/>
            <person name="Ghai R."/>
            <person name="Kavagutti S V."/>
        </authorList>
    </citation>
    <scope>NUCLEOTIDE SEQUENCE</scope>
</reference>